<feature type="compositionally biased region" description="Basic and acidic residues" evidence="1">
    <location>
        <begin position="351"/>
        <end position="366"/>
    </location>
</feature>
<feature type="region of interest" description="Disordered" evidence="1">
    <location>
        <begin position="1"/>
        <end position="53"/>
    </location>
</feature>
<evidence type="ECO:0000256" key="1">
    <source>
        <dbReference type="SAM" id="MobiDB-lite"/>
    </source>
</evidence>
<keyword evidence="3" id="KW-1185">Reference proteome</keyword>
<comment type="caution">
    <text evidence="2">The sequence shown here is derived from an EMBL/GenBank/DDBJ whole genome shotgun (WGS) entry which is preliminary data.</text>
</comment>
<dbReference type="AlphaFoldDB" id="A0A6G4WZJ0"/>
<feature type="region of interest" description="Disordered" evidence="1">
    <location>
        <begin position="346"/>
        <end position="376"/>
    </location>
</feature>
<feature type="compositionally biased region" description="Low complexity" evidence="1">
    <location>
        <begin position="67"/>
        <end position="76"/>
    </location>
</feature>
<organism evidence="2 3">
    <name type="scientific">Streptomyces boncukensis</name>
    <dbReference type="NCBI Taxonomy" id="2711219"/>
    <lineage>
        <taxon>Bacteria</taxon>
        <taxon>Bacillati</taxon>
        <taxon>Actinomycetota</taxon>
        <taxon>Actinomycetes</taxon>
        <taxon>Kitasatosporales</taxon>
        <taxon>Streptomycetaceae</taxon>
        <taxon>Streptomyces</taxon>
    </lineage>
</organism>
<sequence length="403" mass="42735">MSRRRDAHGEESGARQARPPRGTPAALAQPVAQRALASGAPLTPQQVSALQSAAGNAALVQRLARDGAGAAPGPAGVVQRVESPPRGRGGYEADASSSGSDHGRDSDSSREREELHHRMQQGMAGLGDIGDLVQATESLEPRGLRRIRNLDPDAQPMPAFVPDSDRAAAAPGTASAAPAAPAESSLPELPGNTLLGPLRNLLMEERRVGGAGKKLKVTLKVEEADLRRERPGHTWIEVNGSEGAQVSFGFYPHGDWRTLTGVDGGVVCPDPHRRFTNRESANVPLSQVFDGYQVAHEKVLADYHLALYNCTSFAGEVWKAMTGRNIPTDWIGTLVANPTSTSEAVAGRQGTRRDNRLPGMESRMEGPMRGVVPLPGDRREVAGKLVEAGISQSSSSESTEEVD</sequence>
<protein>
    <submittedName>
        <fullName evidence="2">Uncharacterized protein</fullName>
    </submittedName>
</protein>
<evidence type="ECO:0000313" key="3">
    <source>
        <dbReference type="Proteomes" id="UP000477722"/>
    </source>
</evidence>
<feature type="compositionally biased region" description="Polar residues" evidence="1">
    <location>
        <begin position="43"/>
        <end position="53"/>
    </location>
</feature>
<feature type="compositionally biased region" description="Low complexity" evidence="1">
    <location>
        <begin position="167"/>
        <end position="190"/>
    </location>
</feature>
<feature type="region of interest" description="Disordered" evidence="1">
    <location>
        <begin position="148"/>
        <end position="191"/>
    </location>
</feature>
<dbReference type="RefSeq" id="WP_165300316.1">
    <property type="nucleotide sequence ID" value="NZ_JAAKZZ010000218.1"/>
</dbReference>
<accession>A0A6G4WZJ0</accession>
<dbReference type="Proteomes" id="UP000477722">
    <property type="component" value="Unassembled WGS sequence"/>
</dbReference>
<name>A0A6G4WZJ0_9ACTN</name>
<gene>
    <name evidence="2" type="ORF">G5C65_20320</name>
</gene>
<reference evidence="2 3" key="1">
    <citation type="submission" date="2020-02" db="EMBL/GenBank/DDBJ databases">
        <title>Whole-genome analyses of novel actinobacteria.</title>
        <authorList>
            <person name="Sahin N."/>
            <person name="Tatar D."/>
        </authorList>
    </citation>
    <scope>NUCLEOTIDE SEQUENCE [LARGE SCALE GENOMIC DNA]</scope>
    <source>
        <strain evidence="2 3">SB3404</strain>
    </source>
</reference>
<proteinExistence type="predicted"/>
<feature type="compositionally biased region" description="Basic and acidic residues" evidence="1">
    <location>
        <begin position="101"/>
        <end position="117"/>
    </location>
</feature>
<dbReference type="EMBL" id="JAAKZZ010000218">
    <property type="protein sequence ID" value="NGO70655.1"/>
    <property type="molecule type" value="Genomic_DNA"/>
</dbReference>
<feature type="region of interest" description="Disordered" evidence="1">
    <location>
        <begin position="67"/>
        <end position="129"/>
    </location>
</feature>
<evidence type="ECO:0000313" key="2">
    <source>
        <dbReference type="EMBL" id="NGO70655.1"/>
    </source>
</evidence>